<dbReference type="AlphaFoldDB" id="A0A0P0WN96"/>
<dbReference type="PROSITE" id="PS51257">
    <property type="entry name" value="PROKAR_LIPOPROTEIN"/>
    <property type="match status" value="1"/>
</dbReference>
<gene>
    <name evidence="2" type="ordered locus">Os05g0461350</name>
    <name evidence="2" type="ORF">OSNPB_050461350</name>
</gene>
<protein>
    <submittedName>
        <fullName evidence="2">Os05g0461350 protein</fullName>
    </submittedName>
</protein>
<dbReference type="InParanoid" id="A0A0P0WN96"/>
<feature type="signal peptide" evidence="1">
    <location>
        <begin position="1"/>
        <end position="24"/>
    </location>
</feature>
<accession>A0A0P0WN96</accession>
<dbReference type="PaxDb" id="39947-A0A0P0WN96"/>
<keyword evidence="3" id="KW-1185">Reference proteome</keyword>
<name>A0A0P0WN96_ORYSJ</name>
<evidence type="ECO:0000313" key="2">
    <source>
        <dbReference type="EMBL" id="BAS94413.1"/>
    </source>
</evidence>
<organism evidence="2 3">
    <name type="scientific">Oryza sativa subsp. japonica</name>
    <name type="common">Rice</name>
    <dbReference type="NCBI Taxonomy" id="39947"/>
    <lineage>
        <taxon>Eukaryota</taxon>
        <taxon>Viridiplantae</taxon>
        <taxon>Streptophyta</taxon>
        <taxon>Embryophyta</taxon>
        <taxon>Tracheophyta</taxon>
        <taxon>Spermatophyta</taxon>
        <taxon>Magnoliopsida</taxon>
        <taxon>Liliopsida</taxon>
        <taxon>Poales</taxon>
        <taxon>Poaceae</taxon>
        <taxon>BOP clade</taxon>
        <taxon>Oryzoideae</taxon>
        <taxon>Oryzeae</taxon>
        <taxon>Oryzinae</taxon>
        <taxon>Oryza</taxon>
        <taxon>Oryza sativa</taxon>
    </lineage>
</organism>
<keyword evidence="1" id="KW-0732">Signal</keyword>
<dbReference type="EMBL" id="AP014961">
    <property type="protein sequence ID" value="BAS94413.1"/>
    <property type="molecule type" value="Genomic_DNA"/>
</dbReference>
<dbReference type="Gramene" id="Os05t0461350-00">
    <property type="protein sequence ID" value="Os05t0461350-00"/>
    <property type="gene ID" value="Os05g0461350"/>
</dbReference>
<reference evidence="3" key="1">
    <citation type="journal article" date="2005" name="Nature">
        <title>The map-based sequence of the rice genome.</title>
        <authorList>
            <consortium name="International rice genome sequencing project (IRGSP)"/>
            <person name="Matsumoto T."/>
            <person name="Wu J."/>
            <person name="Kanamori H."/>
            <person name="Katayose Y."/>
            <person name="Fujisawa M."/>
            <person name="Namiki N."/>
            <person name="Mizuno H."/>
            <person name="Yamamoto K."/>
            <person name="Antonio B.A."/>
            <person name="Baba T."/>
            <person name="Sakata K."/>
            <person name="Nagamura Y."/>
            <person name="Aoki H."/>
            <person name="Arikawa K."/>
            <person name="Arita K."/>
            <person name="Bito T."/>
            <person name="Chiden Y."/>
            <person name="Fujitsuka N."/>
            <person name="Fukunaka R."/>
            <person name="Hamada M."/>
            <person name="Harada C."/>
            <person name="Hayashi A."/>
            <person name="Hijishita S."/>
            <person name="Honda M."/>
            <person name="Hosokawa S."/>
            <person name="Ichikawa Y."/>
            <person name="Idonuma A."/>
            <person name="Iijima M."/>
            <person name="Ikeda M."/>
            <person name="Ikeno M."/>
            <person name="Ito K."/>
            <person name="Ito S."/>
            <person name="Ito T."/>
            <person name="Ito Y."/>
            <person name="Ito Y."/>
            <person name="Iwabuchi A."/>
            <person name="Kamiya K."/>
            <person name="Karasawa W."/>
            <person name="Kurita K."/>
            <person name="Katagiri S."/>
            <person name="Kikuta A."/>
            <person name="Kobayashi H."/>
            <person name="Kobayashi N."/>
            <person name="Machita K."/>
            <person name="Maehara T."/>
            <person name="Masukawa M."/>
            <person name="Mizubayashi T."/>
            <person name="Mukai Y."/>
            <person name="Nagasaki H."/>
            <person name="Nagata Y."/>
            <person name="Naito S."/>
            <person name="Nakashima M."/>
            <person name="Nakama Y."/>
            <person name="Nakamichi Y."/>
            <person name="Nakamura M."/>
            <person name="Meguro A."/>
            <person name="Negishi M."/>
            <person name="Ohta I."/>
            <person name="Ohta T."/>
            <person name="Okamoto M."/>
            <person name="Ono N."/>
            <person name="Saji S."/>
            <person name="Sakaguchi M."/>
            <person name="Sakai K."/>
            <person name="Shibata M."/>
            <person name="Shimokawa T."/>
            <person name="Song J."/>
            <person name="Takazaki Y."/>
            <person name="Terasawa K."/>
            <person name="Tsugane M."/>
            <person name="Tsuji K."/>
            <person name="Ueda S."/>
            <person name="Waki K."/>
            <person name="Yamagata H."/>
            <person name="Yamamoto M."/>
            <person name="Yamamoto S."/>
            <person name="Yamane H."/>
            <person name="Yoshiki S."/>
            <person name="Yoshihara R."/>
            <person name="Yukawa K."/>
            <person name="Zhong H."/>
            <person name="Yano M."/>
            <person name="Yuan Q."/>
            <person name="Ouyang S."/>
            <person name="Liu J."/>
            <person name="Jones K.M."/>
            <person name="Gansberger K."/>
            <person name="Moffat K."/>
            <person name="Hill J."/>
            <person name="Bera J."/>
            <person name="Fadrosh D."/>
            <person name="Jin S."/>
            <person name="Johri S."/>
            <person name="Kim M."/>
            <person name="Overton L."/>
            <person name="Reardon M."/>
            <person name="Tsitrin T."/>
            <person name="Vuong H."/>
            <person name="Weaver B."/>
            <person name="Ciecko A."/>
            <person name="Tallon L."/>
            <person name="Jackson J."/>
            <person name="Pai G."/>
            <person name="Aken S.V."/>
            <person name="Utterback T."/>
            <person name="Reidmuller S."/>
            <person name="Feldblyum T."/>
            <person name="Hsiao J."/>
            <person name="Zismann V."/>
            <person name="Iobst S."/>
            <person name="de Vazeille A.R."/>
            <person name="Buell C.R."/>
            <person name="Ying K."/>
            <person name="Li Y."/>
            <person name="Lu T."/>
            <person name="Huang Y."/>
            <person name="Zhao Q."/>
            <person name="Feng Q."/>
            <person name="Zhang L."/>
            <person name="Zhu J."/>
            <person name="Weng Q."/>
            <person name="Mu J."/>
            <person name="Lu Y."/>
            <person name="Fan D."/>
            <person name="Liu Y."/>
            <person name="Guan J."/>
            <person name="Zhang Y."/>
            <person name="Yu S."/>
            <person name="Liu X."/>
            <person name="Zhang Y."/>
            <person name="Hong G."/>
            <person name="Han B."/>
            <person name="Choisne N."/>
            <person name="Demange N."/>
            <person name="Orjeda G."/>
            <person name="Samain S."/>
            <person name="Cattolico L."/>
            <person name="Pelletier E."/>
            <person name="Couloux A."/>
            <person name="Segurens B."/>
            <person name="Wincker P."/>
            <person name="D'Hont A."/>
            <person name="Scarpelli C."/>
            <person name="Weissenbach J."/>
            <person name="Salanoubat M."/>
            <person name="Quetier F."/>
            <person name="Yu Y."/>
            <person name="Kim H.R."/>
            <person name="Rambo T."/>
            <person name="Currie J."/>
            <person name="Collura K."/>
            <person name="Luo M."/>
            <person name="Yang T."/>
            <person name="Ammiraju J.S.S."/>
            <person name="Engler F."/>
            <person name="Soderlund C."/>
            <person name="Wing R.A."/>
            <person name="Palmer L.E."/>
            <person name="de la Bastide M."/>
            <person name="Spiegel L."/>
            <person name="Nascimento L."/>
            <person name="Zutavern T."/>
            <person name="O'Shaughnessy A."/>
            <person name="Dike S."/>
            <person name="Dedhia N."/>
            <person name="Preston R."/>
            <person name="Balija V."/>
            <person name="McCombie W.R."/>
            <person name="Chow T."/>
            <person name="Chen H."/>
            <person name="Chung M."/>
            <person name="Chen C."/>
            <person name="Shaw J."/>
            <person name="Wu H."/>
            <person name="Hsiao K."/>
            <person name="Chao Y."/>
            <person name="Chu M."/>
            <person name="Cheng C."/>
            <person name="Hour A."/>
            <person name="Lee P."/>
            <person name="Lin S."/>
            <person name="Lin Y."/>
            <person name="Liou J."/>
            <person name="Liu S."/>
            <person name="Hsing Y."/>
            <person name="Raghuvanshi S."/>
            <person name="Mohanty A."/>
            <person name="Bharti A.K."/>
            <person name="Gaur A."/>
            <person name="Gupta V."/>
            <person name="Kumar D."/>
            <person name="Ravi V."/>
            <person name="Vij S."/>
            <person name="Kapur A."/>
            <person name="Khurana P."/>
            <person name="Khurana P."/>
            <person name="Khurana J.P."/>
            <person name="Tyagi A.K."/>
            <person name="Gaikwad K."/>
            <person name="Singh A."/>
            <person name="Dalal V."/>
            <person name="Srivastava S."/>
            <person name="Dixit A."/>
            <person name="Pal A.K."/>
            <person name="Ghazi I.A."/>
            <person name="Yadav M."/>
            <person name="Pandit A."/>
            <person name="Bhargava A."/>
            <person name="Sureshbabu K."/>
            <person name="Batra K."/>
            <person name="Sharma T.R."/>
            <person name="Mohapatra T."/>
            <person name="Singh N.K."/>
            <person name="Messing J."/>
            <person name="Nelson A.B."/>
            <person name="Fuks G."/>
            <person name="Kavchok S."/>
            <person name="Keizer G."/>
            <person name="Linton E."/>
            <person name="Llaca V."/>
            <person name="Song R."/>
            <person name="Tanyolac B."/>
            <person name="Young S."/>
            <person name="Ho-Il K."/>
            <person name="Hahn J.H."/>
            <person name="Sangsakoo G."/>
            <person name="Vanavichit A."/>
            <person name="de Mattos Luiz.A.T."/>
            <person name="Zimmer P.D."/>
            <person name="Malone G."/>
            <person name="Dellagostin O."/>
            <person name="de Oliveira A.C."/>
            <person name="Bevan M."/>
            <person name="Bancroft I."/>
            <person name="Minx P."/>
            <person name="Cordum H."/>
            <person name="Wilson R."/>
            <person name="Cheng Z."/>
            <person name="Jin W."/>
            <person name="Jiang J."/>
            <person name="Leong S.A."/>
            <person name="Iwama H."/>
            <person name="Gojobori T."/>
            <person name="Itoh T."/>
            <person name="Niimura Y."/>
            <person name="Fujii Y."/>
            <person name="Habara T."/>
            <person name="Sakai H."/>
            <person name="Sato Y."/>
            <person name="Wilson G."/>
            <person name="Kumar K."/>
            <person name="McCouch S."/>
            <person name="Juretic N."/>
            <person name="Hoen D."/>
            <person name="Wright S."/>
            <person name="Bruskiewich R."/>
            <person name="Bureau T."/>
            <person name="Miyao A."/>
            <person name="Hirochika H."/>
            <person name="Nishikawa T."/>
            <person name="Kadowaki K."/>
            <person name="Sugiura M."/>
            <person name="Burr B."/>
            <person name="Sasaki T."/>
        </authorList>
    </citation>
    <scope>NUCLEOTIDE SEQUENCE [LARGE SCALE GENOMIC DNA]</scope>
    <source>
        <strain evidence="3">cv. Nipponbare</strain>
    </source>
</reference>
<reference evidence="2 3" key="2">
    <citation type="journal article" date="2013" name="Plant Cell Physiol.">
        <title>Rice Annotation Project Database (RAP-DB): an integrative and interactive database for rice genomics.</title>
        <authorList>
            <person name="Sakai H."/>
            <person name="Lee S.S."/>
            <person name="Tanaka T."/>
            <person name="Numa H."/>
            <person name="Kim J."/>
            <person name="Kawahara Y."/>
            <person name="Wakimoto H."/>
            <person name="Yang C.C."/>
            <person name="Iwamoto M."/>
            <person name="Abe T."/>
            <person name="Yamada Y."/>
            <person name="Muto A."/>
            <person name="Inokuchi H."/>
            <person name="Ikemura T."/>
            <person name="Matsumoto T."/>
            <person name="Sasaki T."/>
            <person name="Itoh T."/>
        </authorList>
    </citation>
    <scope>NUCLEOTIDE SEQUENCE [LARGE SCALE GENOMIC DNA]</scope>
    <source>
        <strain evidence="3">cv. Nipponbare</strain>
    </source>
</reference>
<dbReference type="Proteomes" id="UP000059680">
    <property type="component" value="Chromosome 5"/>
</dbReference>
<sequence>MATPRTTHGAALGFFFSCCACLQAEFSLQIIDGSTLPPGPSFLVVEYKWAANDGSNRIDTSRSVSDTCLDQFCYIFSINSLLKTCM</sequence>
<feature type="chain" id="PRO_5006056804" evidence="1">
    <location>
        <begin position="25"/>
        <end position="86"/>
    </location>
</feature>
<proteinExistence type="predicted"/>
<evidence type="ECO:0000313" key="3">
    <source>
        <dbReference type="Proteomes" id="UP000059680"/>
    </source>
</evidence>
<evidence type="ECO:0000256" key="1">
    <source>
        <dbReference type="SAM" id="SignalP"/>
    </source>
</evidence>
<reference evidence="2 3" key="3">
    <citation type="journal article" date="2013" name="Rice">
        <title>Improvement of the Oryza sativa Nipponbare reference genome using next generation sequence and optical map data.</title>
        <authorList>
            <person name="Kawahara Y."/>
            <person name="de la Bastide M."/>
            <person name="Hamilton J.P."/>
            <person name="Kanamori H."/>
            <person name="McCombie W.R."/>
            <person name="Ouyang S."/>
            <person name="Schwartz D.C."/>
            <person name="Tanaka T."/>
            <person name="Wu J."/>
            <person name="Zhou S."/>
            <person name="Childs K.L."/>
            <person name="Davidson R.M."/>
            <person name="Lin H."/>
            <person name="Quesada-Ocampo L."/>
            <person name="Vaillancourt B."/>
            <person name="Sakai H."/>
            <person name="Lee S.S."/>
            <person name="Kim J."/>
            <person name="Numa H."/>
            <person name="Itoh T."/>
            <person name="Buell C.R."/>
            <person name="Matsumoto T."/>
        </authorList>
    </citation>
    <scope>NUCLEOTIDE SEQUENCE [LARGE SCALE GENOMIC DNA]</scope>
    <source>
        <strain evidence="3">cv. Nipponbare</strain>
    </source>
</reference>